<sequence length="485" mass="53074">MNLGTFRDDIEHSRLHFAEGLLRLGFVEQARGWVGSIKHPSGSTKVRIELTPAFPFRQPKVTPTDPDGTPWSWHRELDGSLCLVAEGDHENLWWSEAEAFIEHVAEWFERADASWAEDRPDLDLDRYFTPGPDPRLYLYDELEHRVGTWVRFRPGQHHTMRLASSGVPPRKRTKHLKDAFAYVADLGSLAIPPRSWDDLARRLENSETLERKIRDRVLQVLALRYDRGGHPGAILLRVSHEEGSGIHVTRLSSAPDTKAARVARSGLASSELTRYKVAVIGLGALGSFVADLLVRAGVTELTLIDDDVIKPGNLVRHLVGPAAIGMSKVDAVATHLKYQHAVDLKLDPRVESANPDSVLLLVRDHDLVINATADFAVTAAVHAVSRATGKHSLSAALQNDGTSYRLDVLPPLESASPLPDSSTSRPDHSDEYFEAGCGSPISPTPPHAVVEAAAATVRHAVGLLLGKPINRSGEVRNLAPAPDAP</sequence>
<evidence type="ECO:0000313" key="3">
    <source>
        <dbReference type="EMBL" id="ANC29697.1"/>
    </source>
</evidence>
<reference evidence="3 4" key="1">
    <citation type="submission" date="2016-01" db="EMBL/GenBank/DDBJ databases">
        <title>Complete genome sequence of a soil Actinobacterium, Isoptericola dokdonensis DS-3.</title>
        <authorList>
            <person name="Kwon S.-K."/>
            <person name="Kim J.F."/>
        </authorList>
    </citation>
    <scope>NUCLEOTIDE SEQUENCE [LARGE SCALE GENOMIC DNA]</scope>
    <source>
        <strain evidence="3 4">DS-3</strain>
    </source>
</reference>
<keyword evidence="4" id="KW-1185">Reference proteome</keyword>
<organism evidence="3 4">
    <name type="scientific">Isoptericola dokdonensis DS-3</name>
    <dbReference type="NCBI Taxonomy" id="1300344"/>
    <lineage>
        <taxon>Bacteria</taxon>
        <taxon>Bacillati</taxon>
        <taxon>Actinomycetota</taxon>
        <taxon>Actinomycetes</taxon>
        <taxon>Micrococcales</taxon>
        <taxon>Promicromonosporaceae</taxon>
        <taxon>Isoptericola</taxon>
    </lineage>
</organism>
<dbReference type="GO" id="GO:0061503">
    <property type="term" value="F:tRNA threonylcarbamoyladenosine dehydratase"/>
    <property type="evidence" value="ECO:0007669"/>
    <property type="project" value="TreeGrafter"/>
</dbReference>
<dbReference type="STRING" id="1300344.I598_0104"/>
<dbReference type="GO" id="GO:0061504">
    <property type="term" value="P:cyclic threonylcarbamoyladenosine biosynthetic process"/>
    <property type="evidence" value="ECO:0007669"/>
    <property type="project" value="TreeGrafter"/>
</dbReference>
<dbReference type="Proteomes" id="UP000076794">
    <property type="component" value="Chromosome"/>
</dbReference>
<proteinExistence type="predicted"/>
<dbReference type="KEGG" id="ido:I598_0104"/>
<name>A0A168E7P7_9MICO</name>
<dbReference type="PANTHER" id="PTHR43267">
    <property type="entry name" value="TRNA THREONYLCARBAMOYLADENOSINE DEHYDRATASE"/>
    <property type="match status" value="1"/>
</dbReference>
<evidence type="ECO:0000259" key="2">
    <source>
        <dbReference type="Pfam" id="PF00899"/>
    </source>
</evidence>
<accession>A0A168E7P7</accession>
<feature type="region of interest" description="Disordered" evidence="1">
    <location>
        <begin position="410"/>
        <end position="440"/>
    </location>
</feature>
<dbReference type="InterPro" id="IPR000594">
    <property type="entry name" value="ThiF_NAD_FAD-bd"/>
</dbReference>
<dbReference type="AlphaFoldDB" id="A0A168E7P7"/>
<dbReference type="RefSeq" id="WP_068200269.1">
    <property type="nucleotide sequence ID" value="NZ_CP014209.1"/>
</dbReference>
<dbReference type="Gene3D" id="3.40.50.720">
    <property type="entry name" value="NAD(P)-binding Rossmann-like Domain"/>
    <property type="match status" value="1"/>
</dbReference>
<dbReference type="CDD" id="cd01483">
    <property type="entry name" value="E1_enzyme_family"/>
    <property type="match status" value="1"/>
</dbReference>
<evidence type="ECO:0000256" key="1">
    <source>
        <dbReference type="SAM" id="MobiDB-lite"/>
    </source>
</evidence>
<dbReference type="SUPFAM" id="SSF69572">
    <property type="entry name" value="Activating enzymes of the ubiquitin-like proteins"/>
    <property type="match status" value="1"/>
</dbReference>
<dbReference type="PANTHER" id="PTHR43267:SF1">
    <property type="entry name" value="TRNA THREONYLCARBAMOYLADENOSINE DEHYDRATASE"/>
    <property type="match status" value="1"/>
</dbReference>
<dbReference type="EMBL" id="CP014209">
    <property type="protein sequence ID" value="ANC29697.1"/>
    <property type="molecule type" value="Genomic_DNA"/>
</dbReference>
<evidence type="ECO:0000313" key="4">
    <source>
        <dbReference type="Proteomes" id="UP000076794"/>
    </source>
</evidence>
<dbReference type="InterPro" id="IPR035985">
    <property type="entry name" value="Ubiquitin-activating_enz"/>
</dbReference>
<dbReference type="GO" id="GO:0008641">
    <property type="term" value="F:ubiquitin-like modifier activating enzyme activity"/>
    <property type="evidence" value="ECO:0007669"/>
    <property type="project" value="InterPro"/>
</dbReference>
<feature type="domain" description="THIF-type NAD/FAD binding fold" evidence="2">
    <location>
        <begin position="270"/>
        <end position="406"/>
    </location>
</feature>
<dbReference type="PATRIC" id="fig|1300344.3.peg.99"/>
<dbReference type="Pfam" id="PF00899">
    <property type="entry name" value="ThiF"/>
    <property type="match status" value="1"/>
</dbReference>
<gene>
    <name evidence="3" type="ORF">I598_0104</name>
</gene>
<dbReference type="OrthoDB" id="8773615at2"/>
<dbReference type="InterPro" id="IPR045886">
    <property type="entry name" value="ThiF/MoeB/HesA"/>
</dbReference>
<protein>
    <submittedName>
        <fullName evidence="3">Thiamine biosynthesis protein ThiF</fullName>
    </submittedName>
</protein>